<dbReference type="AlphaFoldDB" id="A0A1G8NHQ1"/>
<dbReference type="Gene3D" id="3.40.250.10">
    <property type="entry name" value="Rhodanese-like domain"/>
    <property type="match status" value="2"/>
</dbReference>
<dbReference type="CDD" id="cd01448">
    <property type="entry name" value="TST_Repeat_1"/>
    <property type="match status" value="1"/>
</dbReference>
<sequence length="273" mass="31144">MKNFKDRDFLIENSDLIVLDVRYSMSDAEYGRKSYETSHYKGAHFLDMDQDLADEVGRHGGRHPLPNTKLFEEKLRSIGLENHSRVMIYDDGDNSSAGRLWWMLKYYGLEHVYVLHGGFKMLLPEDLTSDMPEKKQGNISLTEHPDMTAPSEEIVDYAKKGSTSAKLLIDSRSGDRYKGFVEPVDHKKGHIPHAANIFFKDHFNEDQTLDLEKATKNFADIMNVDDVIFHCGSGVTACTNIMALDELGKKSRLYVGSFSDYISYEDNVVERDV</sequence>
<dbReference type="Proteomes" id="UP000183255">
    <property type="component" value="Unassembled WGS sequence"/>
</dbReference>
<evidence type="ECO:0000259" key="3">
    <source>
        <dbReference type="PROSITE" id="PS50206"/>
    </source>
</evidence>
<dbReference type="PANTHER" id="PTHR11364">
    <property type="entry name" value="THIOSULFATE SULFERTANSFERASE"/>
    <property type="match status" value="1"/>
</dbReference>
<dbReference type="RefSeq" id="WP_031575872.1">
    <property type="nucleotide sequence ID" value="NZ_FNDZ01000004.1"/>
</dbReference>
<dbReference type="Pfam" id="PF00581">
    <property type="entry name" value="Rhodanese"/>
    <property type="match status" value="2"/>
</dbReference>
<proteinExistence type="predicted"/>
<keyword evidence="4" id="KW-0670">Pyruvate</keyword>
<dbReference type="SMART" id="SM00450">
    <property type="entry name" value="RHOD"/>
    <property type="match status" value="2"/>
</dbReference>
<feature type="domain" description="Rhodanese" evidence="3">
    <location>
        <begin position="12"/>
        <end position="131"/>
    </location>
</feature>
<accession>A0A1G8NHQ1</accession>
<keyword evidence="1 4" id="KW-0808">Transferase</keyword>
<dbReference type="CDD" id="cd01449">
    <property type="entry name" value="TST_Repeat_2"/>
    <property type="match status" value="1"/>
</dbReference>
<dbReference type="GO" id="GO:0004792">
    <property type="term" value="F:thiosulfate-cyanide sulfurtransferase activity"/>
    <property type="evidence" value="ECO:0007669"/>
    <property type="project" value="TreeGrafter"/>
</dbReference>
<evidence type="ECO:0000256" key="2">
    <source>
        <dbReference type="ARBA" id="ARBA00022737"/>
    </source>
</evidence>
<dbReference type="InterPro" id="IPR045078">
    <property type="entry name" value="TST/MPST-like"/>
</dbReference>
<evidence type="ECO:0000256" key="1">
    <source>
        <dbReference type="ARBA" id="ARBA00022679"/>
    </source>
</evidence>
<dbReference type="InterPro" id="IPR001763">
    <property type="entry name" value="Rhodanese-like_dom"/>
</dbReference>
<dbReference type="PROSITE" id="PS50206">
    <property type="entry name" value="RHODANESE_3"/>
    <property type="match status" value="2"/>
</dbReference>
<dbReference type="InterPro" id="IPR036873">
    <property type="entry name" value="Rhodanese-like_dom_sf"/>
</dbReference>
<evidence type="ECO:0000313" key="5">
    <source>
        <dbReference type="Proteomes" id="UP000183255"/>
    </source>
</evidence>
<reference evidence="4 5" key="1">
    <citation type="submission" date="2016-10" db="EMBL/GenBank/DDBJ databases">
        <authorList>
            <person name="de Groot N.N."/>
        </authorList>
    </citation>
    <scope>NUCLEOTIDE SEQUENCE [LARGE SCALE GENOMIC DNA]</scope>
    <source>
        <strain evidence="4 5">CGMCC 1.5058</strain>
    </source>
</reference>
<feature type="domain" description="Rhodanese" evidence="3">
    <location>
        <begin position="162"/>
        <end position="270"/>
    </location>
</feature>
<dbReference type="PANTHER" id="PTHR11364:SF27">
    <property type="entry name" value="SULFURTRANSFERASE"/>
    <property type="match status" value="1"/>
</dbReference>
<gene>
    <name evidence="4" type="ORF">SAMN05421804_104207</name>
</gene>
<organism evidence="4 5">
    <name type="scientific">Proteiniclasticum ruminis</name>
    <dbReference type="NCBI Taxonomy" id="398199"/>
    <lineage>
        <taxon>Bacteria</taxon>
        <taxon>Bacillati</taxon>
        <taxon>Bacillota</taxon>
        <taxon>Clostridia</taxon>
        <taxon>Eubacteriales</taxon>
        <taxon>Clostridiaceae</taxon>
        <taxon>Proteiniclasticum</taxon>
    </lineage>
</organism>
<name>A0A1G8NHQ1_9CLOT</name>
<dbReference type="SUPFAM" id="SSF52821">
    <property type="entry name" value="Rhodanese/Cell cycle control phosphatase"/>
    <property type="match status" value="2"/>
</dbReference>
<evidence type="ECO:0000313" key="4">
    <source>
        <dbReference type="EMBL" id="SDI79682.1"/>
    </source>
</evidence>
<dbReference type="EMBL" id="FNDZ01000004">
    <property type="protein sequence ID" value="SDI79682.1"/>
    <property type="molecule type" value="Genomic_DNA"/>
</dbReference>
<protein>
    <submittedName>
        <fullName evidence="4">Thiosulfate/3-mercaptopyruvate sulfurtransferase</fullName>
    </submittedName>
</protein>
<keyword evidence="2" id="KW-0677">Repeat</keyword>